<organism evidence="2 3">
    <name type="scientific">Luteitalea pratensis</name>
    <dbReference type="NCBI Taxonomy" id="1855912"/>
    <lineage>
        <taxon>Bacteria</taxon>
        <taxon>Pseudomonadati</taxon>
        <taxon>Acidobacteriota</taxon>
        <taxon>Vicinamibacteria</taxon>
        <taxon>Vicinamibacterales</taxon>
        <taxon>Vicinamibacteraceae</taxon>
        <taxon>Luteitalea</taxon>
    </lineage>
</organism>
<dbReference type="Pfam" id="PF08808">
    <property type="entry name" value="RES"/>
    <property type="match status" value="1"/>
</dbReference>
<name>A0A143PRY8_LUTPR</name>
<dbReference type="SMART" id="SM00953">
    <property type="entry name" value="RES"/>
    <property type="match status" value="1"/>
</dbReference>
<keyword evidence="3" id="KW-1185">Reference proteome</keyword>
<dbReference type="STRING" id="1855912.LuPra_04151"/>
<dbReference type="InterPro" id="IPR014914">
    <property type="entry name" value="RES_dom"/>
</dbReference>
<gene>
    <name evidence="2" type="ORF">LuPra_04151</name>
</gene>
<reference evidence="2 3" key="1">
    <citation type="journal article" date="2016" name="Genome Announc.">
        <title>First Complete Genome Sequence of a Subdivision 6 Acidobacterium Strain.</title>
        <authorList>
            <person name="Huang S."/>
            <person name="Vieira S."/>
            <person name="Bunk B."/>
            <person name="Riedel T."/>
            <person name="Sproer C."/>
            <person name="Overmann J."/>
        </authorList>
    </citation>
    <scope>NUCLEOTIDE SEQUENCE [LARGE SCALE GENOMIC DNA]</scope>
    <source>
        <strain evidence="3">DSM 100886 HEG_-6_39</strain>
    </source>
</reference>
<dbReference type="EMBL" id="CP015136">
    <property type="protein sequence ID" value="AMY10908.1"/>
    <property type="molecule type" value="Genomic_DNA"/>
</dbReference>
<dbReference type="Proteomes" id="UP000076079">
    <property type="component" value="Chromosome"/>
</dbReference>
<accession>A0A143PRY8</accession>
<dbReference type="KEGG" id="abac:LuPra_04151"/>
<evidence type="ECO:0000259" key="1">
    <source>
        <dbReference type="SMART" id="SM00953"/>
    </source>
</evidence>
<sequence>MVSEDAVLPRTHEVRVRDAHRLVPSRYSDESVLTRLTADVADLQALFELDGATNARLVAETRGVAGIGPDELLAGVPYAHIVNAAFCHPLPEGGRFNGPERGAWYAGLAVETSHAEVAFHKQVQLEEIGWNAREVVTYDDYLADVSADVHDVRRDRRFRGCLAPDSYVASQALAERLLLAGSLGIVYPSVRHAGGTCLACFRPAIVTHVRRDATWRFTWEDGALQDVARERRRTRR</sequence>
<protein>
    <recommendedName>
        <fullName evidence="1">RES domain-containing protein</fullName>
    </recommendedName>
</protein>
<reference evidence="3" key="2">
    <citation type="submission" date="2016-04" db="EMBL/GenBank/DDBJ databases">
        <title>First Complete Genome Sequence of a Subdivision 6 Acidobacterium.</title>
        <authorList>
            <person name="Huang S."/>
            <person name="Vieira S."/>
            <person name="Bunk B."/>
            <person name="Riedel T."/>
            <person name="Sproeer C."/>
            <person name="Overmann J."/>
        </authorList>
    </citation>
    <scope>NUCLEOTIDE SEQUENCE [LARGE SCALE GENOMIC DNA]</scope>
    <source>
        <strain evidence="3">DSM 100886 HEG_-6_39</strain>
    </source>
</reference>
<evidence type="ECO:0000313" key="2">
    <source>
        <dbReference type="EMBL" id="AMY10908.1"/>
    </source>
</evidence>
<dbReference type="PATRIC" id="fig|1813736.3.peg.4389"/>
<dbReference type="AlphaFoldDB" id="A0A143PRY8"/>
<evidence type="ECO:0000313" key="3">
    <source>
        <dbReference type="Proteomes" id="UP000076079"/>
    </source>
</evidence>
<feature type="domain" description="RES" evidence="1">
    <location>
        <begin position="85"/>
        <end position="212"/>
    </location>
</feature>
<proteinExistence type="predicted"/>